<dbReference type="AlphaFoldDB" id="A0A9E7FPW5"/>
<proteinExistence type="predicted"/>
<feature type="region of interest" description="Disordered" evidence="1">
    <location>
        <begin position="1"/>
        <end position="35"/>
    </location>
</feature>
<accession>A0A9E7FPW5</accession>
<reference evidence="2" key="1">
    <citation type="submission" date="2022-05" db="EMBL/GenBank/DDBJ databases">
        <title>The Musa troglodytarum L. genome provides insights into the mechanism of non-climacteric behaviour and enrichment of carotenoids.</title>
        <authorList>
            <person name="Wang J."/>
        </authorList>
    </citation>
    <scope>NUCLEOTIDE SEQUENCE</scope>
    <source>
        <tissue evidence="2">Leaf</tissue>
    </source>
</reference>
<feature type="region of interest" description="Disordered" evidence="1">
    <location>
        <begin position="88"/>
        <end position="139"/>
    </location>
</feature>
<sequence>MEEKDLIPRGSCRRGTRSGAGSAASSCLPQSSRSLGADWSSATAAAAVLRRVAGSLSRGAGDANPLRAPNGNADLTLLSCRVLIAANTSSTPTGDNGGEPSVGGDRSASVDVGEENMFTPLLPGDVGLGGRTMRSCSGE</sequence>
<keyword evidence="3" id="KW-1185">Reference proteome</keyword>
<name>A0A9E7FPW5_9LILI</name>
<feature type="compositionally biased region" description="Low complexity" evidence="1">
    <location>
        <begin position="17"/>
        <end position="27"/>
    </location>
</feature>
<gene>
    <name evidence="2" type="ORF">MUK42_28242</name>
</gene>
<dbReference type="EMBL" id="CP097506">
    <property type="protein sequence ID" value="URD99022.1"/>
    <property type="molecule type" value="Genomic_DNA"/>
</dbReference>
<protein>
    <submittedName>
        <fullName evidence="2">Uncharacterized protein</fullName>
    </submittedName>
</protein>
<organism evidence="2 3">
    <name type="scientific">Musa troglodytarum</name>
    <name type="common">fe'i banana</name>
    <dbReference type="NCBI Taxonomy" id="320322"/>
    <lineage>
        <taxon>Eukaryota</taxon>
        <taxon>Viridiplantae</taxon>
        <taxon>Streptophyta</taxon>
        <taxon>Embryophyta</taxon>
        <taxon>Tracheophyta</taxon>
        <taxon>Spermatophyta</taxon>
        <taxon>Magnoliopsida</taxon>
        <taxon>Liliopsida</taxon>
        <taxon>Zingiberales</taxon>
        <taxon>Musaceae</taxon>
        <taxon>Musa</taxon>
    </lineage>
</organism>
<dbReference type="Proteomes" id="UP001055439">
    <property type="component" value="Chromosome 4"/>
</dbReference>
<evidence type="ECO:0000256" key="1">
    <source>
        <dbReference type="SAM" id="MobiDB-lite"/>
    </source>
</evidence>
<evidence type="ECO:0000313" key="3">
    <source>
        <dbReference type="Proteomes" id="UP001055439"/>
    </source>
</evidence>
<evidence type="ECO:0000313" key="2">
    <source>
        <dbReference type="EMBL" id="URD99022.1"/>
    </source>
</evidence>